<evidence type="ECO:0000256" key="1">
    <source>
        <dbReference type="ARBA" id="ARBA00004984"/>
    </source>
</evidence>
<keyword evidence="6 8" id="KW-0862">Zinc</keyword>
<evidence type="ECO:0000256" key="6">
    <source>
        <dbReference type="ARBA" id="ARBA00022833"/>
    </source>
</evidence>
<name>A0AA35V6H7_9PROT</name>
<accession>A0AA35V6H7</accession>
<dbReference type="RefSeq" id="WP_289841314.1">
    <property type="nucleotide sequence ID" value="NZ_CATKSH010000007.1"/>
</dbReference>
<dbReference type="NCBIfam" id="TIGR02967">
    <property type="entry name" value="guan_deamin"/>
    <property type="match status" value="1"/>
</dbReference>
<dbReference type="GO" id="GO:0005829">
    <property type="term" value="C:cytosol"/>
    <property type="evidence" value="ECO:0007669"/>
    <property type="project" value="TreeGrafter"/>
</dbReference>
<evidence type="ECO:0000256" key="5">
    <source>
        <dbReference type="ARBA" id="ARBA00022801"/>
    </source>
</evidence>
<comment type="similarity">
    <text evidence="2 8">Belongs to the metallo-dependent hydrolases superfamily. ATZ/TRZ family.</text>
</comment>
<evidence type="ECO:0000256" key="8">
    <source>
        <dbReference type="RuleBase" id="RU366009"/>
    </source>
</evidence>
<dbReference type="SUPFAM" id="SSF51556">
    <property type="entry name" value="Metallo-dependent hydrolases"/>
    <property type="match status" value="1"/>
</dbReference>
<dbReference type="InterPro" id="IPR006680">
    <property type="entry name" value="Amidohydro-rel"/>
</dbReference>
<keyword evidence="4 8" id="KW-0479">Metal-binding</keyword>
<evidence type="ECO:0000256" key="2">
    <source>
        <dbReference type="ARBA" id="ARBA00006745"/>
    </source>
</evidence>
<reference evidence="10" key="1">
    <citation type="submission" date="2023-03" db="EMBL/GenBank/DDBJ databases">
        <authorList>
            <person name="Cleenwerck I."/>
        </authorList>
    </citation>
    <scope>NUCLEOTIDE SEQUENCE</scope>
    <source>
        <strain evidence="10">LMG 32879</strain>
    </source>
</reference>
<dbReference type="PANTHER" id="PTHR11271">
    <property type="entry name" value="GUANINE DEAMINASE"/>
    <property type="match status" value="1"/>
</dbReference>
<dbReference type="GO" id="GO:0008270">
    <property type="term" value="F:zinc ion binding"/>
    <property type="evidence" value="ECO:0007669"/>
    <property type="project" value="UniProtKB-UniRule"/>
</dbReference>
<comment type="pathway">
    <text evidence="1 8">Purine metabolism; guanine degradation; xanthine from guanine: step 1/1.</text>
</comment>
<protein>
    <recommendedName>
        <fullName evidence="3 7">Guanine deaminase</fullName>
        <shortName evidence="8">Guanase</shortName>
        <ecNumber evidence="3 7">3.5.4.3</ecNumber>
    </recommendedName>
    <alternativeName>
        <fullName evidence="8">Guanine aminohydrolase</fullName>
    </alternativeName>
</protein>
<dbReference type="GO" id="GO:0006147">
    <property type="term" value="P:guanine catabolic process"/>
    <property type="evidence" value="ECO:0007669"/>
    <property type="project" value="UniProtKB-UniRule"/>
</dbReference>
<evidence type="ECO:0000313" key="11">
    <source>
        <dbReference type="Proteomes" id="UP001176960"/>
    </source>
</evidence>
<gene>
    <name evidence="10" type="primary">guaD</name>
    <name evidence="10" type="ORF">LMG32879_001474</name>
</gene>
<dbReference type="Gene3D" id="2.30.40.10">
    <property type="entry name" value="Urease, subunit C, domain 1"/>
    <property type="match status" value="1"/>
</dbReference>
<dbReference type="PANTHER" id="PTHR11271:SF6">
    <property type="entry name" value="GUANINE DEAMINASE"/>
    <property type="match status" value="1"/>
</dbReference>
<dbReference type="Gene3D" id="3.20.20.140">
    <property type="entry name" value="Metal-dependent hydrolases"/>
    <property type="match status" value="1"/>
</dbReference>
<dbReference type="AlphaFoldDB" id="A0AA35V6H7"/>
<evidence type="ECO:0000256" key="3">
    <source>
        <dbReference type="ARBA" id="ARBA00012781"/>
    </source>
</evidence>
<comment type="cofactor">
    <cofactor evidence="8">
        <name>Zn(2+)</name>
        <dbReference type="ChEBI" id="CHEBI:29105"/>
    </cofactor>
    <text evidence="8">Binds 1 zinc ion per subunit.</text>
</comment>
<dbReference type="Pfam" id="PF01979">
    <property type="entry name" value="Amidohydro_1"/>
    <property type="match status" value="1"/>
</dbReference>
<comment type="catalytic activity">
    <reaction evidence="8">
        <text>guanine + H2O + H(+) = xanthine + NH4(+)</text>
        <dbReference type="Rhea" id="RHEA:14665"/>
        <dbReference type="ChEBI" id="CHEBI:15377"/>
        <dbReference type="ChEBI" id="CHEBI:15378"/>
        <dbReference type="ChEBI" id="CHEBI:16235"/>
        <dbReference type="ChEBI" id="CHEBI:17712"/>
        <dbReference type="ChEBI" id="CHEBI:28938"/>
        <dbReference type="EC" id="3.5.4.3"/>
    </reaction>
</comment>
<keyword evidence="5 8" id="KW-0378">Hydrolase</keyword>
<evidence type="ECO:0000259" key="9">
    <source>
        <dbReference type="Pfam" id="PF01979"/>
    </source>
</evidence>
<dbReference type="GO" id="GO:0008892">
    <property type="term" value="F:guanine deaminase activity"/>
    <property type="evidence" value="ECO:0007669"/>
    <property type="project" value="UniProtKB-UniRule"/>
</dbReference>
<comment type="function">
    <text evidence="8">Catalyzes the hydrolytic deamination of guanine, producing xanthine and ammonia.</text>
</comment>
<dbReference type="FunFam" id="3.20.20.140:FF:000022">
    <property type="entry name" value="Guanine deaminase"/>
    <property type="match status" value="1"/>
</dbReference>
<evidence type="ECO:0000256" key="4">
    <source>
        <dbReference type="ARBA" id="ARBA00022723"/>
    </source>
</evidence>
<dbReference type="NCBIfam" id="NF006679">
    <property type="entry name" value="PRK09228.1"/>
    <property type="match status" value="1"/>
</dbReference>
<organism evidence="10 11">
    <name type="scientific">Brytella acorum</name>
    <dbReference type="NCBI Taxonomy" id="2959299"/>
    <lineage>
        <taxon>Bacteria</taxon>
        <taxon>Pseudomonadati</taxon>
        <taxon>Pseudomonadota</taxon>
        <taxon>Alphaproteobacteria</taxon>
        <taxon>Acetobacterales</taxon>
        <taxon>Acetobacteraceae</taxon>
        <taxon>Brytella</taxon>
    </lineage>
</organism>
<evidence type="ECO:0000313" key="10">
    <source>
        <dbReference type="EMBL" id="CAI9120637.1"/>
    </source>
</evidence>
<dbReference type="InterPro" id="IPR014311">
    <property type="entry name" value="Guanine_deaminase"/>
</dbReference>
<dbReference type="SUPFAM" id="SSF51338">
    <property type="entry name" value="Composite domain of metallo-dependent hydrolases"/>
    <property type="match status" value="2"/>
</dbReference>
<dbReference type="InterPro" id="IPR051607">
    <property type="entry name" value="Metallo-dep_hydrolases"/>
</dbReference>
<dbReference type="InterPro" id="IPR032466">
    <property type="entry name" value="Metal_Hydrolase"/>
</dbReference>
<evidence type="ECO:0000256" key="7">
    <source>
        <dbReference type="NCBIfam" id="TIGR02967"/>
    </source>
</evidence>
<keyword evidence="11" id="KW-1185">Reference proteome</keyword>
<feature type="domain" description="Amidohydrolase-related" evidence="9">
    <location>
        <begin position="69"/>
        <end position="430"/>
    </location>
</feature>
<proteinExistence type="inferred from homology"/>
<dbReference type="EC" id="3.5.4.3" evidence="3 7"/>
<sequence length="435" mass="48450">MVRLLRGTLLQFRHDPFLGPPEDALQVEEDGAVIVRGGCIESVGPYDALRARCASDIPEDDHRGCLIGPGFIDAHVHYPQLRAIASYGEQLLNWLERYIFPEEARFADIRYAREIARSFMDELLRNGTTTAAVYCTVHPQSVDAFFEESSHRNTRMIAGKVLMDRNAPEALRDTARTGFDQSRDLIEKWHGNGRQLYAVTPRFAPTSTPEQLDAAGKLLDLAPDLFMQTHLLETKAEEEWVRALFPRRSGYLDVYDHARLVRQRSIFGHGVHLTEHDRHHCHDAGCAIAHCARSNQFLGSGLFDLASAKQASRPLRVALGSDIGAGDSLSLLRVANESYKVAQIRGHKLHPAQAYWLATTGGAEALHLDHLIGAVQPGREADLCVLDPRATEISARRVAHATSWNDVLFALMMLGDDRHIRATYVAGERVYPSAP</sequence>
<comment type="caution">
    <text evidence="10">The sequence shown here is derived from an EMBL/GenBank/DDBJ whole genome shotgun (WGS) entry which is preliminary data.</text>
</comment>
<dbReference type="Proteomes" id="UP001176960">
    <property type="component" value="Unassembled WGS sequence"/>
</dbReference>
<dbReference type="EMBL" id="CATKSH010000007">
    <property type="protein sequence ID" value="CAI9120637.1"/>
    <property type="molecule type" value="Genomic_DNA"/>
</dbReference>
<dbReference type="InterPro" id="IPR011059">
    <property type="entry name" value="Metal-dep_hydrolase_composite"/>
</dbReference>